<dbReference type="Gene3D" id="2.180.10.10">
    <property type="entry name" value="RHS repeat-associated core"/>
    <property type="match status" value="2"/>
</dbReference>
<dbReference type="EMBL" id="JRGF01000016">
    <property type="protein sequence ID" value="KHE41076.1"/>
    <property type="molecule type" value="Genomic_DNA"/>
</dbReference>
<evidence type="ECO:0000313" key="3">
    <source>
        <dbReference type="Proteomes" id="UP000030889"/>
    </source>
</evidence>
<dbReference type="InterPro" id="IPR050708">
    <property type="entry name" value="T6SS_VgrG/RHS"/>
</dbReference>
<keyword evidence="3" id="KW-1185">Reference proteome</keyword>
<dbReference type="Pfam" id="PF20041">
    <property type="entry name" value="DUF6443"/>
    <property type="match status" value="1"/>
</dbReference>
<dbReference type="InterPro" id="IPR045619">
    <property type="entry name" value="DUF6443"/>
</dbReference>
<reference evidence="2 3" key="1">
    <citation type="submission" date="2014-09" db="EMBL/GenBank/DDBJ databases">
        <title>Alistipes sp. 627, sp. nov., a novel member of the family Rikenellaceae isolated from human faeces.</title>
        <authorList>
            <person name="Shkoporov A.N."/>
            <person name="Chaplin A.V."/>
            <person name="Motuzova O.V."/>
            <person name="Kafarskaia L.I."/>
            <person name="Khokhlova E.V."/>
            <person name="Efimov B.A."/>
        </authorList>
    </citation>
    <scope>NUCLEOTIDE SEQUENCE [LARGE SCALE GENOMIC DNA]</scope>
    <source>
        <strain evidence="2 3">627</strain>
    </source>
</reference>
<comment type="caution">
    <text evidence="2">The sequence shown here is derived from an EMBL/GenBank/DDBJ whole genome shotgun (WGS) entry which is preliminary data.</text>
</comment>
<dbReference type="PANTHER" id="PTHR32305">
    <property type="match status" value="1"/>
</dbReference>
<gene>
    <name evidence="2" type="ORF">LG35_09410</name>
</gene>
<protein>
    <recommendedName>
        <fullName evidence="1">DUF6443 domain-containing protein</fullName>
    </recommendedName>
</protein>
<organism evidence="2 3">
    <name type="scientific">Alistipes inops</name>
    <dbReference type="NCBI Taxonomy" id="1501391"/>
    <lineage>
        <taxon>Bacteria</taxon>
        <taxon>Pseudomonadati</taxon>
        <taxon>Bacteroidota</taxon>
        <taxon>Bacteroidia</taxon>
        <taxon>Bacteroidales</taxon>
        <taxon>Rikenellaceae</taxon>
        <taxon>Alistipes</taxon>
    </lineage>
</organism>
<feature type="domain" description="DUF6443" evidence="1">
    <location>
        <begin position="1100"/>
        <end position="1220"/>
    </location>
</feature>
<dbReference type="Proteomes" id="UP000030889">
    <property type="component" value="Unassembled WGS sequence"/>
</dbReference>
<name>A0ABR4YH46_9BACT</name>
<accession>A0ABR4YH46</accession>
<evidence type="ECO:0000313" key="2">
    <source>
        <dbReference type="EMBL" id="KHE41076.1"/>
    </source>
</evidence>
<sequence length="1709" mass="190348">MLSGIPETPVHGNGVVRKTGQVFVSAAGADGVPADLWGPEMRRLSPSLSAGHVAKYADFPVEYSLGLTNIEVPLHRVVCGKLEVPLSIAYHASGIRLEELSEAVGLGWSLNAGGAVVREIRGMMDDGVADHTVRTGGTATLDYLSRVIAGTEDSCWDKYCYSYPGGSGSFLINFNGSGAELVKTSCNDDAITFEYAEVNDGFWGKRKIVERFIVTDPLGNRYEFACKADVRPMNVFRHEVDGVVTDDISVDNSAYITTAWLLTRITSADLADTVEFEYEDKGMLTEKVEGFAAYYRKSADAPDSDLFLQMDVTGQVPDRVHCLAYSCMLLTGIRHRGGRVAFRYTDAPLPLAPELENVPSRYPEGFDLNPERRLAAMLVYDMEGELVCKVSFDNREGEHDVKRFRLNGLSFYDRDSVLYDSYAFEYYGVEGLVSIEPQPEAPQSRYAQDFFGYYNGRNDNCDLNFLTPYGPVEGRQAGKRDYSFHHARYNALKAISRQAGSRTEFLYAPNTHRDAVAGDVSIGLRIAEIRTYDEGTLVRRRTFTYRQSGTTVDFRRLDIADFTERRQVGVAAGRVDEYLVIHSDSVLPGARVENARVFYGEVTEEVTDVRNGKSVRTDYEYDTRLWACDFVSKNYRFPAFPDGEQWKSVSIQDTTEASDGTVHYIGEIRGYFKEKPRFFGNLGRRVEYEGLPDGSYRAVRTTEWTYDLYSPEVMQLVTVGLFVKNMVTTATLQRPVWARETNHMRTVEDCLYFDVTESLLLFRPVSMRVTTCYGDREHTVETGYLYYAPKPYRQWPDGTLGQEEGYTSGLLLRQVRVETDGDVYVQRLLYPTDYDLPVYRKMCAANMLHTPVGVEIVKNDTDKSAVYIGFGEVTVTVGLEERSVFRPCREERYFNGELLAEREIKEFDQYGNPLHIVATGQPETCYVWRYRGMYPVAEIRGASYEQVAAALRDRDDADDIPDSAFMNILNGLRDDLPGALVSTYTYRPMVGMTSATDAAGRMKTFHYDAVGRLNAVKDDCGNLLETCEYGRKSLRMALPDAENVSETVAASPADGVEPCVIGGETEADWYVDAARYLSLGTLRVSDAWSAGILADNNVTVRKRYTAAHTAVSAEDYVATVTYYDSLGEERQRIEVGGSPSGKDIVTPVHATFLKAGEVLSYLPYPVVSSNAGGYRADAVAEQESYYASAFSLALPRPYFRNCFEMSPRGLLLERTQPGFSASVSSRFGLDAAAADDAVLRLSYSAETGGFSVAQAYYGEAGFLEKSTATDEDGHTVETFTDEAGRTVLSRCDGADTYRVYDGMGRLAYVVTPEGAAALEAGTSYAPNSRLVVDYCFAYVYDLRGRVAEKQVPGKGWEYYVYDLGGRVLLMQDANMRTTDDDGNLVGGYWVMSDYDALGRLVSRYMCHTVSAATRADYQAVADAGTPLALPRTVLLAAYRYDRPFGYEYRRLAVEDDRWLYVYAGRETVWSGVSDAAEAFLGAGGAIKSEFLIGSFLTPSGRPFLAYYVPSEYADVAERLVQAYDDCELSSVPPSDRLLEAVVTLVRGTFAYEPVEGICTASDCDYRTRGLKTHETLAVVSEGMKTSGAFVGRWFYYDRLGRVIQVVERNVHGSLSRYSMKYDFMGRLVLSEECHSWSDRWEKSDTKRTAYTYDAHGRLLAETVVLNGLEGSVSYGYDDLGRLVSKTVGSGGTHVTTHYAYDIRGRLTGS</sequence>
<dbReference type="PANTHER" id="PTHR32305:SF15">
    <property type="entry name" value="PROTEIN RHSA-RELATED"/>
    <property type="match status" value="1"/>
</dbReference>
<proteinExistence type="predicted"/>
<evidence type="ECO:0000259" key="1">
    <source>
        <dbReference type="Pfam" id="PF20041"/>
    </source>
</evidence>